<sequence>MVSPYEEIAATRPRIRRDVLYTRTPTGVHFHNARGGFSVVMPSAYRFASIIVPHLTGENTVATLCDGLGDKQREMVTRLVGTLYARGFARDAVPPEPGAPVPEAAVAQRFAAQIDYVDHYADDAATRFLRFRDSRVAVLGEDGLARWAALSLIRNGCAAVAVPAAADTPANRLDEVRAEAAELAAQGCPVELRTLQPGRQPGEFGWADLDGYDVVLVTGAHAARQSAALADVPAGRMLVPAWGYGGSVVIGPLMTDGTPGCWTCAALRLTANGDPADAADLWASLGPAAPPAATAPATGVSPARGPVAAMIGNLLGYEVFRLTTQALAAETRGHLVIQHLDSLDTVAEPLLPHPACPTCAPVAATAAEPAPRPAAELAALGAAEPTDAVAEPEAEEDAAQAALEEITGRDVLVQPAAGVFRRYDDEVWAQTPLKVSAVELSTGHGARRTVAAFDVHHVAGARLRALQRAAEVYAEHVVPLPDVLTGAALDAARGKWPAVAAERLGIASGLGGADPAAWCTATSLLGGETVLVPAAALRTFGPHNADRLVEPTAAGTGAGRTPREATGRAVLTALAHATLRAALHGRTPVTAVDPAALEAAGDPELTFLVRSAANLGVPLELLDLGAPAAHPAPVMLARADGRWAVAAGLLRRDAALEAIRDLLGAAQFARETPGQDRTGFDHPDTGDPLLADLDPAALTADGVTAPDLAAGTDWPGLAAALRAAGRDVLAAPVVAPDLAAGRLYATRVLLTSAGAADAD</sequence>
<dbReference type="PROSITE" id="PS51664">
    <property type="entry name" value="YCAO"/>
    <property type="match status" value="1"/>
</dbReference>
<dbReference type="InterPro" id="IPR022291">
    <property type="entry name" value="Bacteriocin_synth_cyclodeHase"/>
</dbReference>
<dbReference type="InterPro" id="IPR003776">
    <property type="entry name" value="YcaO-like_dom"/>
</dbReference>
<comment type="caution">
    <text evidence="2">The sequence shown here is derived from an EMBL/GenBank/DDBJ whole genome shotgun (WGS) entry which is preliminary data.</text>
</comment>
<evidence type="ECO:0000259" key="1">
    <source>
        <dbReference type="PROSITE" id="PS51664"/>
    </source>
</evidence>
<evidence type="ECO:0000313" key="3">
    <source>
        <dbReference type="Proteomes" id="UP001344658"/>
    </source>
</evidence>
<dbReference type="SUPFAM" id="SSF69572">
    <property type="entry name" value="Activating enzymes of the ubiquitin-like proteins"/>
    <property type="match status" value="1"/>
</dbReference>
<proteinExistence type="predicted"/>
<name>A0ABU7PBH2_9ACTN</name>
<feature type="domain" description="YcaO" evidence="1">
    <location>
        <begin position="452"/>
        <end position="759"/>
    </location>
</feature>
<protein>
    <submittedName>
        <fullName evidence="2">TOMM leader peptide-binding protein</fullName>
    </submittedName>
</protein>
<evidence type="ECO:0000313" key="2">
    <source>
        <dbReference type="EMBL" id="MEE4542659.1"/>
    </source>
</evidence>
<keyword evidence="3" id="KW-1185">Reference proteome</keyword>
<dbReference type="NCBIfam" id="TIGR03882">
    <property type="entry name" value="cyclo_dehyd_2"/>
    <property type="match status" value="1"/>
</dbReference>
<reference evidence="2 3" key="1">
    <citation type="submission" date="2023-12" db="EMBL/GenBank/DDBJ databases">
        <title>Streptomyces sp. V4-01.</title>
        <authorList>
            <person name="Somphong A."/>
            <person name="Phongsopitanun W."/>
        </authorList>
    </citation>
    <scope>NUCLEOTIDE SEQUENCE [LARGE SCALE GENOMIC DNA]</scope>
    <source>
        <strain evidence="2 3">V4-01</strain>
    </source>
</reference>
<dbReference type="Proteomes" id="UP001344658">
    <property type="component" value="Unassembled WGS sequence"/>
</dbReference>
<dbReference type="EMBL" id="JAZEWV010000007">
    <property type="protein sequence ID" value="MEE4542659.1"/>
    <property type="molecule type" value="Genomic_DNA"/>
</dbReference>
<dbReference type="Gene3D" id="3.40.50.720">
    <property type="entry name" value="NAD(P)-binding Rossmann-like Domain"/>
    <property type="match status" value="1"/>
</dbReference>
<dbReference type="RefSeq" id="WP_330794684.1">
    <property type="nucleotide sequence ID" value="NZ_JAZEWV010000007.1"/>
</dbReference>
<accession>A0ABU7PBH2</accession>
<dbReference type="InterPro" id="IPR035985">
    <property type="entry name" value="Ubiquitin-activating_enz"/>
</dbReference>
<gene>
    <name evidence="2" type="ORF">V2S66_11860</name>
</gene>
<organism evidence="2 3">
    <name type="scientific">Actinacidiphila polyblastidii</name>
    <dbReference type="NCBI Taxonomy" id="3110430"/>
    <lineage>
        <taxon>Bacteria</taxon>
        <taxon>Bacillati</taxon>
        <taxon>Actinomycetota</taxon>
        <taxon>Actinomycetes</taxon>
        <taxon>Kitasatosporales</taxon>
        <taxon>Streptomycetaceae</taxon>
        <taxon>Actinacidiphila</taxon>
    </lineage>
</organism>